<comment type="caution">
    <text evidence="1">The sequence shown here is derived from an EMBL/GenBank/DDBJ whole genome shotgun (WGS) entry which is preliminary data.</text>
</comment>
<dbReference type="Proteomes" id="UP001274896">
    <property type="component" value="Unassembled WGS sequence"/>
</dbReference>
<keyword evidence="2" id="KW-1185">Reference proteome</keyword>
<organism evidence="1 2">
    <name type="scientific">Hemibagrus guttatus</name>
    <dbReference type="NCBI Taxonomy" id="175788"/>
    <lineage>
        <taxon>Eukaryota</taxon>
        <taxon>Metazoa</taxon>
        <taxon>Chordata</taxon>
        <taxon>Craniata</taxon>
        <taxon>Vertebrata</taxon>
        <taxon>Euteleostomi</taxon>
        <taxon>Actinopterygii</taxon>
        <taxon>Neopterygii</taxon>
        <taxon>Teleostei</taxon>
        <taxon>Ostariophysi</taxon>
        <taxon>Siluriformes</taxon>
        <taxon>Bagridae</taxon>
        <taxon>Hemibagrus</taxon>
    </lineage>
</organism>
<evidence type="ECO:0000313" key="2">
    <source>
        <dbReference type="Proteomes" id="UP001274896"/>
    </source>
</evidence>
<evidence type="ECO:0000313" key="1">
    <source>
        <dbReference type="EMBL" id="KAK3550714.1"/>
    </source>
</evidence>
<dbReference type="AlphaFoldDB" id="A0AAE0VCU2"/>
<protein>
    <submittedName>
        <fullName evidence="1">Uncharacterized protein</fullName>
    </submittedName>
</protein>
<accession>A0AAE0VCU2</accession>
<sequence>MKISARIKGKVYKTVVRPAMLYGLETVSLRKRQESELETVGAHTQRIHGHFQSSCDTRRMWQCILSITNYRTALPACDSDASLLDVLNSFYARFEAQIDVTVRNTIPPPEDQVLCLTTADVRKNLCRVNPWKAAGLDNRLPA</sequence>
<gene>
    <name evidence="1" type="ORF">QTP70_003971</name>
</gene>
<proteinExistence type="predicted"/>
<dbReference type="EMBL" id="JAUCMX010000003">
    <property type="protein sequence ID" value="KAK3550714.1"/>
    <property type="molecule type" value="Genomic_DNA"/>
</dbReference>
<name>A0AAE0VCU2_9TELE</name>
<reference evidence="1" key="1">
    <citation type="submission" date="2023-06" db="EMBL/GenBank/DDBJ databases">
        <title>Male Hemibagrus guttatus genome.</title>
        <authorList>
            <person name="Bian C."/>
        </authorList>
    </citation>
    <scope>NUCLEOTIDE SEQUENCE</scope>
    <source>
        <strain evidence="1">Male_cb2023</strain>
        <tissue evidence="1">Muscle</tissue>
    </source>
</reference>